<feature type="transmembrane region" description="Helical" evidence="15">
    <location>
        <begin position="12"/>
        <end position="32"/>
    </location>
</feature>
<dbReference type="CDD" id="cd00082">
    <property type="entry name" value="HisKA"/>
    <property type="match status" value="1"/>
</dbReference>
<gene>
    <name evidence="18" type="ORF">ABDB84_00365</name>
</gene>
<keyword evidence="19" id="KW-1185">Reference proteome</keyword>
<dbReference type="CDD" id="cd06225">
    <property type="entry name" value="HAMP"/>
    <property type="match status" value="1"/>
</dbReference>
<evidence type="ECO:0000256" key="6">
    <source>
        <dbReference type="ARBA" id="ARBA00022553"/>
    </source>
</evidence>
<keyword evidence="8 15" id="KW-0812">Transmembrane</keyword>
<accession>A0ABU9YT63</accession>
<dbReference type="EMBL" id="JBDIVE010000001">
    <property type="protein sequence ID" value="MEN3066907.1"/>
    <property type="molecule type" value="Genomic_DNA"/>
</dbReference>
<feature type="domain" description="HAMP" evidence="17">
    <location>
        <begin position="208"/>
        <end position="260"/>
    </location>
</feature>
<dbReference type="InterPro" id="IPR003594">
    <property type="entry name" value="HATPase_dom"/>
</dbReference>
<evidence type="ECO:0000259" key="16">
    <source>
        <dbReference type="PROSITE" id="PS50109"/>
    </source>
</evidence>
<dbReference type="GO" id="GO:0005524">
    <property type="term" value="F:ATP binding"/>
    <property type="evidence" value="ECO:0007669"/>
    <property type="project" value="UniProtKB-KW"/>
</dbReference>
<evidence type="ECO:0000256" key="13">
    <source>
        <dbReference type="ARBA" id="ARBA00023012"/>
    </source>
</evidence>
<dbReference type="EC" id="2.7.13.3" evidence="3"/>
<dbReference type="SMART" id="SM00388">
    <property type="entry name" value="HisKA"/>
    <property type="match status" value="1"/>
</dbReference>
<comment type="subcellular location">
    <subcellularLocation>
        <location evidence="2">Cell inner membrane</location>
        <topology evidence="2">Multi-pass membrane protein</topology>
    </subcellularLocation>
</comment>
<evidence type="ECO:0000256" key="2">
    <source>
        <dbReference type="ARBA" id="ARBA00004429"/>
    </source>
</evidence>
<dbReference type="InterPro" id="IPR004358">
    <property type="entry name" value="Sig_transdc_His_kin-like_C"/>
</dbReference>
<sequence>MKLLPKTLFGQIALTLFTGLVVAQGLALWLLLTDRGQLNYKLLAEYSAQRMAGIASVLDSAEPAERPALVKALSVLPTTVSLSLPWVSGREDDSMDARLFAQVAARHLERPLQIQMLSIERLDPLMFALHPHSAAERRQRDDDDDEVGAIRGRLLPRNFVAQIRLSDGSVLSFHHVLPLPSTDLPYRVLAWLGLLGVSVAGLTIWSVRRLTRPLANLAEAASGLARNLDQAPLAERGPQELQQAASAFNAMQRDLKRIIETRAQALAAVSHDLRLPITRMRLRLESEMSAGLKAKIEQDLQDMDSMIGHTLDFLRAGSQTEAVVMIHLDALLDSLVEDMEELGAQIERSGRVTQAIAAQPHALRRCIANLLDNARLYGGGKMQLKVIDAADAVTLQIDDSGPGIPAAQRDKVFEPYFRLEASRARHTGGTGLGLPIARAIAQAHGGSIVLDEAAGGGLRVSLRLPRRAC</sequence>
<evidence type="ECO:0000259" key="17">
    <source>
        <dbReference type="PROSITE" id="PS50885"/>
    </source>
</evidence>
<comment type="catalytic activity">
    <reaction evidence="1">
        <text>ATP + protein L-histidine = ADP + protein N-phospho-L-histidine.</text>
        <dbReference type="EC" id="2.7.13.3"/>
    </reaction>
</comment>
<protein>
    <recommendedName>
        <fullName evidence="3">histidine kinase</fullName>
        <ecNumber evidence="3">2.7.13.3</ecNumber>
    </recommendedName>
</protein>
<comment type="caution">
    <text evidence="18">The sequence shown here is derived from an EMBL/GenBank/DDBJ whole genome shotgun (WGS) entry which is preliminary data.</text>
</comment>
<dbReference type="Pfam" id="PF00672">
    <property type="entry name" value="HAMP"/>
    <property type="match status" value="1"/>
</dbReference>
<evidence type="ECO:0000256" key="8">
    <source>
        <dbReference type="ARBA" id="ARBA00022692"/>
    </source>
</evidence>
<dbReference type="PRINTS" id="PR00344">
    <property type="entry name" value="BCTRLSENSOR"/>
</dbReference>
<keyword evidence="13" id="KW-0902">Two-component regulatory system</keyword>
<proteinExistence type="predicted"/>
<keyword evidence="10" id="KW-0418">Kinase</keyword>
<keyword evidence="12 15" id="KW-1133">Transmembrane helix</keyword>
<evidence type="ECO:0000256" key="3">
    <source>
        <dbReference type="ARBA" id="ARBA00012438"/>
    </source>
</evidence>
<dbReference type="SUPFAM" id="SSF47384">
    <property type="entry name" value="Homodimeric domain of signal transducing histidine kinase"/>
    <property type="match status" value="1"/>
</dbReference>
<evidence type="ECO:0000256" key="9">
    <source>
        <dbReference type="ARBA" id="ARBA00022741"/>
    </source>
</evidence>
<dbReference type="Pfam" id="PF02518">
    <property type="entry name" value="HATPase_c"/>
    <property type="match status" value="1"/>
</dbReference>
<evidence type="ECO:0000256" key="4">
    <source>
        <dbReference type="ARBA" id="ARBA00022475"/>
    </source>
</evidence>
<dbReference type="SUPFAM" id="SSF55874">
    <property type="entry name" value="ATPase domain of HSP90 chaperone/DNA topoisomerase II/histidine kinase"/>
    <property type="match status" value="1"/>
</dbReference>
<dbReference type="InterPro" id="IPR005467">
    <property type="entry name" value="His_kinase_dom"/>
</dbReference>
<keyword evidence="7" id="KW-0808">Transferase</keyword>
<dbReference type="SMART" id="SM00387">
    <property type="entry name" value="HATPase_c"/>
    <property type="match status" value="1"/>
</dbReference>
<dbReference type="CDD" id="cd00075">
    <property type="entry name" value="HATPase"/>
    <property type="match status" value="1"/>
</dbReference>
<evidence type="ECO:0000256" key="15">
    <source>
        <dbReference type="SAM" id="Phobius"/>
    </source>
</evidence>
<name>A0ABU9YT63_9RHOO</name>
<dbReference type="PANTHER" id="PTHR44936">
    <property type="entry name" value="SENSOR PROTEIN CREC"/>
    <property type="match status" value="1"/>
</dbReference>
<evidence type="ECO:0000256" key="14">
    <source>
        <dbReference type="ARBA" id="ARBA00023136"/>
    </source>
</evidence>
<dbReference type="Proteomes" id="UP001410394">
    <property type="component" value="Unassembled WGS sequence"/>
</dbReference>
<keyword evidence="9" id="KW-0547">Nucleotide-binding</keyword>
<evidence type="ECO:0000256" key="12">
    <source>
        <dbReference type="ARBA" id="ARBA00022989"/>
    </source>
</evidence>
<dbReference type="InterPro" id="IPR050980">
    <property type="entry name" value="2C_sensor_his_kinase"/>
</dbReference>
<keyword evidence="6" id="KW-0597">Phosphoprotein</keyword>
<dbReference type="RefSeq" id="WP_345917678.1">
    <property type="nucleotide sequence ID" value="NZ_JBDIVE010000001.1"/>
</dbReference>
<dbReference type="PROSITE" id="PS50885">
    <property type="entry name" value="HAMP"/>
    <property type="match status" value="1"/>
</dbReference>
<evidence type="ECO:0000256" key="1">
    <source>
        <dbReference type="ARBA" id="ARBA00000085"/>
    </source>
</evidence>
<keyword evidence="4" id="KW-1003">Cell membrane</keyword>
<evidence type="ECO:0000256" key="5">
    <source>
        <dbReference type="ARBA" id="ARBA00022519"/>
    </source>
</evidence>
<evidence type="ECO:0000256" key="11">
    <source>
        <dbReference type="ARBA" id="ARBA00022840"/>
    </source>
</evidence>
<dbReference type="Gene3D" id="1.10.287.130">
    <property type="match status" value="1"/>
</dbReference>
<dbReference type="PROSITE" id="PS50109">
    <property type="entry name" value="HIS_KIN"/>
    <property type="match status" value="1"/>
</dbReference>
<keyword evidence="14 15" id="KW-0472">Membrane</keyword>
<evidence type="ECO:0000256" key="10">
    <source>
        <dbReference type="ARBA" id="ARBA00022777"/>
    </source>
</evidence>
<feature type="transmembrane region" description="Helical" evidence="15">
    <location>
        <begin position="188"/>
        <end position="207"/>
    </location>
</feature>
<evidence type="ECO:0000256" key="7">
    <source>
        <dbReference type="ARBA" id="ARBA00022679"/>
    </source>
</evidence>
<reference evidence="18 19" key="1">
    <citation type="journal article" date="2018" name="Int. J. Syst. Evol. Microbiol.">
        <title>Uliginosibacterium sediminicola sp. nov., isolated from freshwater sediment.</title>
        <authorList>
            <person name="Hwang W.M."/>
            <person name="Kim S.M."/>
            <person name="Kang K."/>
            <person name="Ahn T.Y."/>
        </authorList>
    </citation>
    <scope>NUCLEOTIDE SEQUENCE [LARGE SCALE GENOMIC DNA]</scope>
    <source>
        <strain evidence="18 19">M1-21</strain>
    </source>
</reference>
<feature type="domain" description="Histidine kinase" evidence="16">
    <location>
        <begin position="268"/>
        <end position="468"/>
    </location>
</feature>
<dbReference type="PANTHER" id="PTHR44936:SF5">
    <property type="entry name" value="SENSOR HISTIDINE KINASE ENVZ"/>
    <property type="match status" value="1"/>
</dbReference>
<evidence type="ECO:0000313" key="19">
    <source>
        <dbReference type="Proteomes" id="UP001410394"/>
    </source>
</evidence>
<dbReference type="InterPro" id="IPR003660">
    <property type="entry name" value="HAMP_dom"/>
</dbReference>
<dbReference type="Gene3D" id="3.30.565.10">
    <property type="entry name" value="Histidine kinase-like ATPase, C-terminal domain"/>
    <property type="match status" value="1"/>
</dbReference>
<dbReference type="InterPro" id="IPR036097">
    <property type="entry name" value="HisK_dim/P_sf"/>
</dbReference>
<keyword evidence="5" id="KW-0997">Cell inner membrane</keyword>
<dbReference type="SMART" id="SM00304">
    <property type="entry name" value="HAMP"/>
    <property type="match status" value="1"/>
</dbReference>
<dbReference type="InterPro" id="IPR003661">
    <property type="entry name" value="HisK_dim/P_dom"/>
</dbReference>
<dbReference type="InterPro" id="IPR036890">
    <property type="entry name" value="HATPase_C_sf"/>
</dbReference>
<organism evidence="18 19">
    <name type="scientific">Uliginosibacterium sediminicola</name>
    <dbReference type="NCBI Taxonomy" id="2024550"/>
    <lineage>
        <taxon>Bacteria</taxon>
        <taxon>Pseudomonadati</taxon>
        <taxon>Pseudomonadota</taxon>
        <taxon>Betaproteobacteria</taxon>
        <taxon>Rhodocyclales</taxon>
        <taxon>Zoogloeaceae</taxon>
        <taxon>Uliginosibacterium</taxon>
    </lineage>
</organism>
<evidence type="ECO:0000313" key="18">
    <source>
        <dbReference type="EMBL" id="MEN3066907.1"/>
    </source>
</evidence>
<keyword evidence="11 18" id="KW-0067">ATP-binding</keyword>